<feature type="signal peptide" evidence="19">
    <location>
        <begin position="1"/>
        <end position="23"/>
    </location>
</feature>
<dbReference type="EC" id="2.3.1.41" evidence="4"/>
<evidence type="ECO:0000256" key="13">
    <source>
        <dbReference type="ARBA" id="ARBA00023315"/>
    </source>
</evidence>
<organism evidence="21 22">
    <name type="scientific">Rhododendron simsii</name>
    <name type="common">Sims's rhododendron</name>
    <dbReference type="NCBI Taxonomy" id="118357"/>
    <lineage>
        <taxon>Eukaryota</taxon>
        <taxon>Viridiplantae</taxon>
        <taxon>Streptophyta</taxon>
        <taxon>Embryophyta</taxon>
        <taxon>Tracheophyta</taxon>
        <taxon>Spermatophyta</taxon>
        <taxon>Magnoliopsida</taxon>
        <taxon>eudicotyledons</taxon>
        <taxon>Gunneridae</taxon>
        <taxon>Pentapetalae</taxon>
        <taxon>asterids</taxon>
        <taxon>Ericales</taxon>
        <taxon>Ericaceae</taxon>
        <taxon>Ericoideae</taxon>
        <taxon>Rhodoreae</taxon>
        <taxon>Rhododendron</taxon>
    </lineage>
</organism>
<dbReference type="PROSITE" id="PS52004">
    <property type="entry name" value="KS3_2"/>
    <property type="match status" value="1"/>
</dbReference>
<keyword evidence="7" id="KW-0934">Plastid</keyword>
<dbReference type="CDD" id="cd00834">
    <property type="entry name" value="KAS_I_II"/>
    <property type="match status" value="1"/>
</dbReference>
<evidence type="ECO:0000256" key="1">
    <source>
        <dbReference type="ARBA" id="ARBA00004229"/>
    </source>
</evidence>
<dbReference type="InterPro" id="IPR014031">
    <property type="entry name" value="Ketoacyl_synth_C"/>
</dbReference>
<keyword evidence="13" id="KW-0012">Acyltransferase</keyword>
<keyword evidence="12" id="KW-0275">Fatty acid biosynthesis</keyword>
<dbReference type="FunFam" id="3.40.47.10:FF:000027">
    <property type="entry name" value="3-oxoacyl-[acyl-carrier-protein] synthase 2"/>
    <property type="match status" value="1"/>
</dbReference>
<evidence type="ECO:0000256" key="14">
    <source>
        <dbReference type="ARBA" id="ARBA00042143"/>
    </source>
</evidence>
<dbReference type="InterPro" id="IPR014030">
    <property type="entry name" value="Ketoacyl_synth_N"/>
</dbReference>
<evidence type="ECO:0000256" key="2">
    <source>
        <dbReference type="ARBA" id="ARBA00008467"/>
    </source>
</evidence>
<protein>
    <recommendedName>
        <fullName evidence="17">3-oxoacyl-[acyl-carrier-protein] synthase I, chloroplastic</fullName>
        <ecNumber evidence="4">2.3.1.41</ecNumber>
    </recommendedName>
    <alternativeName>
        <fullName evidence="14">Beta-ketoacyl-ACP synthase I</fullName>
    </alternativeName>
</protein>
<comment type="caution">
    <text evidence="21">The sequence shown here is derived from an EMBL/GenBank/DDBJ whole genome shotgun (WGS) entry which is preliminary data.</text>
</comment>
<evidence type="ECO:0000256" key="5">
    <source>
        <dbReference type="ARBA" id="ARBA00022516"/>
    </source>
</evidence>
<dbReference type="InterPro" id="IPR020841">
    <property type="entry name" value="PKS_Beta-ketoAc_synthase_dom"/>
</dbReference>
<evidence type="ECO:0000256" key="16">
    <source>
        <dbReference type="ARBA" id="ARBA00058711"/>
    </source>
</evidence>
<sequence>MAVSSSSSAVCTWLVAACMSLACDREMNTSSSMIQSSPSRRWGRKRRVVPAKCGAVGASGELPKGLISSFCGSRRIQGLITSLEPCDEYYTSMGLCDNGFASLFGSRNVPSLTRRRRRVNRAAAHFGEAMAVAVQPTKEVTTKKWPPVKQRRVVVTGMGVETSLGHDPEVFYNNLLEGVSGISEINAFDCAHFPTRIAGEIKSFSTNGWVAPKLSKRMDKFMLYMLTAGKKALADAGITEDAMNELDKARCGVLIGSAMGGMKVFNDAIEALRISYKKMNPFCVPFATTNMGSAILAIDLGWMGPNYSISTACATSNFCILSAANHIIRGEADMMLCGGSDAAIIPIGLGGFVACRALSQRNSDPAKASRPWDISRDGFVMGEGAGVLLLEELEHAKNRGANIYAEFLGGSFTCDAYHMTEPHPEGTGVLLCIKNALKQSGVSREDVNYINAHATSTPAGDLKEYQALIQCFGNNPELRVNSTKSMIGHLLGASGAVEAVATVQAIRTGWVHPNINLENPDKGVGHPVPEPRRLRYCRVWSTAGSGEVLEVSSFTPSSGKVVFAAQPMTNKSHWGNYSGSLKQLPNPNFLISQKTNLR</sequence>
<keyword evidence="10" id="KW-0809">Transit peptide</keyword>
<reference evidence="21" key="1">
    <citation type="submission" date="2019-11" db="EMBL/GenBank/DDBJ databases">
        <authorList>
            <person name="Liu Y."/>
            <person name="Hou J."/>
            <person name="Li T.-Q."/>
            <person name="Guan C.-H."/>
            <person name="Wu X."/>
            <person name="Wu H.-Z."/>
            <person name="Ling F."/>
            <person name="Zhang R."/>
            <person name="Shi X.-G."/>
            <person name="Ren J.-P."/>
            <person name="Chen E.-F."/>
            <person name="Sun J.-M."/>
        </authorList>
    </citation>
    <scope>NUCLEOTIDE SEQUENCE</scope>
    <source>
        <strain evidence="21">Adult_tree_wgs_1</strain>
        <tissue evidence="21">Leaves</tissue>
    </source>
</reference>
<evidence type="ECO:0000256" key="19">
    <source>
        <dbReference type="SAM" id="SignalP"/>
    </source>
</evidence>
<evidence type="ECO:0000256" key="4">
    <source>
        <dbReference type="ARBA" id="ARBA00013191"/>
    </source>
</evidence>
<dbReference type="InterPro" id="IPR000794">
    <property type="entry name" value="Beta-ketoacyl_synthase"/>
</dbReference>
<keyword evidence="6" id="KW-0150">Chloroplast</keyword>
<dbReference type="PANTHER" id="PTHR11712">
    <property type="entry name" value="POLYKETIDE SYNTHASE-RELATED"/>
    <property type="match status" value="1"/>
</dbReference>
<evidence type="ECO:0000256" key="3">
    <source>
        <dbReference type="ARBA" id="ARBA00011738"/>
    </source>
</evidence>
<comment type="function">
    <text evidence="16">Catalyzes the condensation reaction of fatty acid synthesis by the addition to an acyl acceptor of two carbons from malonyl-ACP. Specific for elongation from C-10 to unsaturated C-16 and C-18 fatty acids.</text>
</comment>
<evidence type="ECO:0000256" key="15">
    <source>
        <dbReference type="ARBA" id="ARBA00049541"/>
    </source>
</evidence>
<evidence type="ECO:0000256" key="7">
    <source>
        <dbReference type="ARBA" id="ARBA00022640"/>
    </source>
</evidence>
<evidence type="ECO:0000256" key="17">
    <source>
        <dbReference type="ARBA" id="ARBA00074204"/>
    </source>
</evidence>
<keyword evidence="9" id="KW-0276">Fatty acid metabolism</keyword>
<evidence type="ECO:0000259" key="20">
    <source>
        <dbReference type="PROSITE" id="PS52004"/>
    </source>
</evidence>
<dbReference type="NCBIfam" id="NF005589">
    <property type="entry name" value="PRK07314.1"/>
    <property type="match status" value="1"/>
</dbReference>
<feature type="chain" id="PRO_5032699072" description="3-oxoacyl-[acyl-carrier-protein] synthase I, chloroplastic" evidence="19">
    <location>
        <begin position="24"/>
        <end position="598"/>
    </location>
</feature>
<dbReference type="GO" id="GO:0009570">
    <property type="term" value="C:chloroplast stroma"/>
    <property type="evidence" value="ECO:0007669"/>
    <property type="project" value="TreeGrafter"/>
</dbReference>
<evidence type="ECO:0000256" key="18">
    <source>
        <dbReference type="RuleBase" id="RU003694"/>
    </source>
</evidence>
<dbReference type="GO" id="GO:0006633">
    <property type="term" value="P:fatty acid biosynthetic process"/>
    <property type="evidence" value="ECO:0007669"/>
    <property type="project" value="UniProtKB-KW"/>
</dbReference>
<dbReference type="InterPro" id="IPR016039">
    <property type="entry name" value="Thiolase-like"/>
</dbReference>
<dbReference type="Pfam" id="PF02801">
    <property type="entry name" value="Ketoacyl-synt_C"/>
    <property type="match status" value="1"/>
</dbReference>
<dbReference type="Gene3D" id="3.40.47.10">
    <property type="match status" value="1"/>
</dbReference>
<comment type="subcellular location">
    <subcellularLocation>
        <location evidence="1">Plastid</location>
        <location evidence="1">Chloroplast</location>
    </subcellularLocation>
</comment>
<feature type="domain" description="Ketosynthase family 3 (KS3)" evidence="20">
    <location>
        <begin position="150"/>
        <end position="553"/>
    </location>
</feature>
<comment type="similarity">
    <text evidence="2 18">Belongs to the thiolase-like superfamily. Beta-ketoacyl-ACP synthases family.</text>
</comment>
<proteinExistence type="inferred from homology"/>
<dbReference type="EMBL" id="WJXA01000003">
    <property type="protein sequence ID" value="KAF7147391.1"/>
    <property type="molecule type" value="Genomic_DNA"/>
</dbReference>
<name>A0A834H498_RHOSS</name>
<keyword evidence="8 18" id="KW-0808">Transferase</keyword>
<evidence type="ECO:0000256" key="12">
    <source>
        <dbReference type="ARBA" id="ARBA00023160"/>
    </source>
</evidence>
<dbReference type="Proteomes" id="UP000626092">
    <property type="component" value="Unassembled WGS sequence"/>
</dbReference>
<dbReference type="Pfam" id="PF00109">
    <property type="entry name" value="ketoacyl-synt"/>
    <property type="match status" value="1"/>
</dbReference>
<evidence type="ECO:0000256" key="6">
    <source>
        <dbReference type="ARBA" id="ARBA00022528"/>
    </source>
</evidence>
<comment type="catalytic activity">
    <reaction evidence="15">
        <text>a fatty acyl-[ACP] + malonyl-[ACP] + H(+) = a 3-oxoacyl-[ACP] + holo-[ACP] + CO2</text>
        <dbReference type="Rhea" id="RHEA:22836"/>
        <dbReference type="Rhea" id="RHEA-COMP:9623"/>
        <dbReference type="Rhea" id="RHEA-COMP:9685"/>
        <dbReference type="Rhea" id="RHEA-COMP:9916"/>
        <dbReference type="Rhea" id="RHEA-COMP:14125"/>
        <dbReference type="ChEBI" id="CHEBI:15378"/>
        <dbReference type="ChEBI" id="CHEBI:16526"/>
        <dbReference type="ChEBI" id="CHEBI:64479"/>
        <dbReference type="ChEBI" id="CHEBI:78449"/>
        <dbReference type="ChEBI" id="CHEBI:78776"/>
        <dbReference type="ChEBI" id="CHEBI:138651"/>
        <dbReference type="EC" id="2.3.1.41"/>
    </reaction>
</comment>
<keyword evidence="19" id="KW-0732">Signal</keyword>
<dbReference type="PROSITE" id="PS00606">
    <property type="entry name" value="KS3_1"/>
    <property type="match status" value="1"/>
</dbReference>
<evidence type="ECO:0000256" key="8">
    <source>
        <dbReference type="ARBA" id="ARBA00022679"/>
    </source>
</evidence>
<evidence type="ECO:0000313" key="21">
    <source>
        <dbReference type="EMBL" id="KAF7147391.1"/>
    </source>
</evidence>
<dbReference type="SMART" id="SM00825">
    <property type="entry name" value="PKS_KS"/>
    <property type="match status" value="1"/>
</dbReference>
<dbReference type="InterPro" id="IPR018201">
    <property type="entry name" value="Ketoacyl_synth_AS"/>
</dbReference>
<dbReference type="PANTHER" id="PTHR11712:SF332">
    <property type="entry name" value="3-OXOACYL-[ACYL-CARRIER-PROTEIN] SYNTHASE II, CHLOROPLASTIC"/>
    <property type="match status" value="1"/>
</dbReference>
<evidence type="ECO:0000256" key="11">
    <source>
        <dbReference type="ARBA" id="ARBA00023098"/>
    </source>
</evidence>
<evidence type="ECO:0000256" key="10">
    <source>
        <dbReference type="ARBA" id="ARBA00022946"/>
    </source>
</evidence>
<gene>
    <name evidence="21" type="ORF">RHSIM_Rhsim03G0226300</name>
</gene>
<keyword evidence="5" id="KW-0444">Lipid biosynthesis</keyword>
<dbReference type="OrthoDB" id="5334845at2759"/>
<accession>A0A834H498</accession>
<comment type="subunit">
    <text evidence="3">Homodimer.</text>
</comment>
<dbReference type="GO" id="GO:0004315">
    <property type="term" value="F:3-oxoacyl-[acyl-carrier-protein] synthase activity"/>
    <property type="evidence" value="ECO:0007669"/>
    <property type="project" value="UniProtKB-EC"/>
</dbReference>
<evidence type="ECO:0000313" key="22">
    <source>
        <dbReference type="Proteomes" id="UP000626092"/>
    </source>
</evidence>
<dbReference type="AlphaFoldDB" id="A0A834H498"/>
<keyword evidence="11" id="KW-0443">Lipid metabolism</keyword>
<keyword evidence="22" id="KW-1185">Reference proteome</keyword>
<dbReference type="GO" id="GO:0005739">
    <property type="term" value="C:mitochondrion"/>
    <property type="evidence" value="ECO:0007669"/>
    <property type="project" value="TreeGrafter"/>
</dbReference>
<dbReference type="SUPFAM" id="SSF53901">
    <property type="entry name" value="Thiolase-like"/>
    <property type="match status" value="2"/>
</dbReference>
<evidence type="ECO:0000256" key="9">
    <source>
        <dbReference type="ARBA" id="ARBA00022832"/>
    </source>
</evidence>